<dbReference type="SMART" id="SM01029">
    <property type="entry name" value="BetaGal_dom2"/>
    <property type="match status" value="1"/>
</dbReference>
<feature type="domain" description="Beta-galactosidase" evidence="3">
    <location>
        <begin position="1"/>
        <end position="176"/>
    </location>
</feature>
<reference evidence="4" key="2">
    <citation type="submission" date="2021-10" db="EMBL/GenBank/DDBJ databases">
        <title>Phylogenomics reveals ancestral predisposition of the termite-cultivated fungus Termitomyces towards a domesticated lifestyle.</title>
        <authorList>
            <person name="Auxier B."/>
            <person name="Grum-Grzhimaylo A."/>
            <person name="Cardenas M.E."/>
            <person name="Lodge J.D."/>
            <person name="Laessoe T."/>
            <person name="Pedersen O."/>
            <person name="Smith M.E."/>
            <person name="Kuyper T.W."/>
            <person name="Franco-Molano E.A."/>
            <person name="Baroni T.J."/>
            <person name="Aanen D.K."/>
        </authorList>
    </citation>
    <scope>NUCLEOTIDE SEQUENCE</scope>
    <source>
        <strain evidence="4">D49</strain>
    </source>
</reference>
<dbReference type="Gene3D" id="2.60.390.10">
    <property type="entry name" value="Beta-galactosidase, domain 3"/>
    <property type="match status" value="1"/>
</dbReference>
<keyword evidence="1" id="KW-0378">Hydrolase</keyword>
<dbReference type="SUPFAM" id="SSF51011">
    <property type="entry name" value="Glycosyl hydrolase domain"/>
    <property type="match status" value="1"/>
</dbReference>
<evidence type="ECO:0000313" key="5">
    <source>
        <dbReference type="Proteomes" id="UP000717328"/>
    </source>
</evidence>
<dbReference type="GO" id="GO:0004565">
    <property type="term" value="F:beta-galactosidase activity"/>
    <property type="evidence" value="ECO:0007669"/>
    <property type="project" value="UniProtKB-ARBA"/>
</dbReference>
<gene>
    <name evidence="4" type="ORF">H0H81_005990</name>
</gene>
<keyword evidence="5" id="KW-1185">Reference proteome</keyword>
<dbReference type="OrthoDB" id="1657402at2759"/>
<dbReference type="SUPFAM" id="SSF117100">
    <property type="entry name" value="Beta-galactosidase LacA, domain 3"/>
    <property type="match status" value="1"/>
</dbReference>
<evidence type="ECO:0000259" key="3">
    <source>
        <dbReference type="SMART" id="SM01029"/>
    </source>
</evidence>
<dbReference type="Pfam" id="PF13363">
    <property type="entry name" value="BetaGal_dom3"/>
    <property type="match status" value="1"/>
</dbReference>
<organism evidence="4 5">
    <name type="scientific">Sphagnurus paluster</name>
    <dbReference type="NCBI Taxonomy" id="117069"/>
    <lineage>
        <taxon>Eukaryota</taxon>
        <taxon>Fungi</taxon>
        <taxon>Dikarya</taxon>
        <taxon>Basidiomycota</taxon>
        <taxon>Agaricomycotina</taxon>
        <taxon>Agaricomycetes</taxon>
        <taxon>Agaricomycetidae</taxon>
        <taxon>Agaricales</taxon>
        <taxon>Tricholomatineae</taxon>
        <taxon>Lyophyllaceae</taxon>
        <taxon>Sphagnurus</taxon>
    </lineage>
</organism>
<dbReference type="Proteomes" id="UP000717328">
    <property type="component" value="Unassembled WGS sequence"/>
</dbReference>
<dbReference type="InterPro" id="IPR036833">
    <property type="entry name" value="BetaGal_dom3_sf"/>
</dbReference>
<dbReference type="InterPro" id="IPR037110">
    <property type="entry name" value="Betagal_dom2_sf"/>
</dbReference>
<dbReference type="FunFam" id="2.60.120.260:FF:000065">
    <property type="entry name" value="Beta-galactosidase A"/>
    <property type="match status" value="1"/>
</dbReference>
<dbReference type="Gene3D" id="2.102.20.10">
    <property type="entry name" value="Beta-galactosidase, domain 2"/>
    <property type="match status" value="1"/>
</dbReference>
<dbReference type="Pfam" id="PF13364">
    <property type="entry name" value="BetaGal_ABD2"/>
    <property type="match status" value="2"/>
</dbReference>
<dbReference type="EMBL" id="JABCKI010007234">
    <property type="protein sequence ID" value="KAG5633692.1"/>
    <property type="molecule type" value="Genomic_DNA"/>
</dbReference>
<dbReference type="InterPro" id="IPR025300">
    <property type="entry name" value="BetaGal_jelly_roll_dom"/>
</dbReference>
<reference evidence="4" key="1">
    <citation type="submission" date="2021-02" db="EMBL/GenBank/DDBJ databases">
        <authorList>
            <person name="Nieuwenhuis M."/>
            <person name="Van De Peppel L.J.J."/>
        </authorList>
    </citation>
    <scope>NUCLEOTIDE SEQUENCE</scope>
    <source>
        <strain evidence="4">D49</strain>
    </source>
</reference>
<evidence type="ECO:0000313" key="4">
    <source>
        <dbReference type="EMBL" id="KAG5633692.1"/>
    </source>
</evidence>
<sequence>MCDRVGYSTSYTTSPAIVASELRNPVTQAGFYITRHEVSASRDTTDFKVNVVTSAGKLTIPQFAAPVRLSGRQSKIVITDFRFGKRSLLYSTAEVLSHSIVDGQSILALWLPVGESGEFAVKGGSKRQQVMSGTGGDFHQAGKDVVFSYKQQTTQTVLQFDDFRVVLLPRSLAYKFWAPTLSNDPIVTADKVVFVNGPYLVRSASFSGSTATISGDVDGTTALEIFAPAKVDKIVWNGKAVATQKTSYGSLTATLAKPGLDTATFQKSLTLSNWKYSDALPERSAKYDDSKWVVANHMSTANPTKPQTLPVLYADDYGFHTGVQIFRGRFTGKATGAKLSLQGGTAFGWSAWLNGDYIGSFPGTASAVSNSLTLSFANATLMASGENVLTVVMDHSGHDQREDALFPRGILGASLVSTTNAVFSKWTLAGNAGGESNIDPVRGVIAEGGLYAERLGWHLPGFDDSKWVSRSPSQGVEGATIGFFRTTSEINLPKGYDAALEIILTAPPGSVLRAQLYVNGYQYGKFVPQIGNQIAFPIPPGIVNMRGSNVIGFNLWSQTAAGAKVDLKWNVLGVYESAWDAGFDAKYLQPGWSKDRLKFA</sequence>
<dbReference type="SUPFAM" id="SSF49785">
    <property type="entry name" value="Galactose-binding domain-like"/>
    <property type="match status" value="2"/>
</dbReference>
<protein>
    <recommendedName>
        <fullName evidence="3">Beta-galactosidase domain-containing protein</fullName>
    </recommendedName>
</protein>
<dbReference type="InterPro" id="IPR025972">
    <property type="entry name" value="BetaGal_dom3"/>
</dbReference>
<dbReference type="AlphaFoldDB" id="A0A9P7FLA3"/>
<comment type="caution">
    <text evidence="4">The sequence shown here is derived from an EMBL/GenBank/DDBJ whole genome shotgun (WGS) entry which is preliminary data.</text>
</comment>
<evidence type="ECO:0000256" key="1">
    <source>
        <dbReference type="ARBA" id="ARBA00022801"/>
    </source>
</evidence>
<dbReference type="FunFam" id="2.102.20.10:FF:000001">
    <property type="entry name" value="Beta-galactosidase A"/>
    <property type="match status" value="1"/>
</dbReference>
<accession>A0A9P7FLA3</accession>
<dbReference type="InterPro" id="IPR018954">
    <property type="entry name" value="Betagal_dom2"/>
</dbReference>
<evidence type="ECO:0000256" key="2">
    <source>
        <dbReference type="ARBA" id="ARBA00023295"/>
    </source>
</evidence>
<dbReference type="InterPro" id="IPR008979">
    <property type="entry name" value="Galactose-bd-like_sf"/>
</dbReference>
<name>A0A9P7FLA3_9AGAR</name>
<dbReference type="Gene3D" id="2.60.120.260">
    <property type="entry name" value="Galactose-binding domain-like"/>
    <property type="match status" value="2"/>
</dbReference>
<proteinExistence type="predicted"/>
<keyword evidence="2" id="KW-0326">Glycosidase</keyword>
<dbReference type="Pfam" id="PF10435">
    <property type="entry name" value="BetaGal_dom2"/>
    <property type="match status" value="1"/>
</dbReference>